<comment type="caution">
    <text evidence="5">The sequence shown here is derived from an EMBL/GenBank/DDBJ whole genome shotgun (WGS) entry which is preliminary data.</text>
</comment>
<dbReference type="GO" id="GO:0098046">
    <property type="term" value="C:type V protein secretion system complex"/>
    <property type="evidence" value="ECO:0007669"/>
    <property type="project" value="TreeGrafter"/>
</dbReference>
<name>A0A8J7RQJ4_9BACT</name>
<gene>
    <name evidence="5" type="ORF">NATSA_05385</name>
</gene>
<dbReference type="Pfam" id="PF01103">
    <property type="entry name" value="Omp85"/>
    <property type="match status" value="1"/>
</dbReference>
<keyword evidence="3" id="KW-0732">Signal</keyword>
<comment type="subcellular location">
    <subcellularLocation>
        <location evidence="1">Membrane</location>
    </subcellularLocation>
</comment>
<proteinExistence type="predicted"/>
<sequence length="398" mass="44753">MKLILLTLVALPLFSKAFAADDLPANAFPADAFAAIFFSENAFPTNTFAEESTAAANKDTVYQSSYSVLPFVSYTPETSLMFGGLSLHQFKPGDAGPETRSSSFIFSAMYTLNRQLMIEFTPNVIFPQERWILDGRYEFSIFPESYWGVGSETADDDELEIEYSSFDFRQSVLRKLGPDLFAGPKLRWNRVYDISVEEPENNTASDAGNNAVEQTTLAGIGFSVRQDRRNSIATPAQGRYLELTAMFYPDISGATHPHSSWRMDARRYLDLSGDQSQVLAIHFRSQLTTGQLPFREYALLGGREIMRGYYEGRFRDSNSAQIQAEFRRHAWWRIGFAVFAAAGEVWNRFEDFHLNNPKFSAGAGLRFDLNPDDTTNLRIDYGISPHGGGLYITIGEAF</sequence>
<dbReference type="RefSeq" id="WP_210510986.1">
    <property type="nucleotide sequence ID" value="NZ_JAFIDN010000003.1"/>
</dbReference>
<reference evidence="5" key="1">
    <citation type="submission" date="2021-02" db="EMBL/GenBank/DDBJ databases">
        <title>Natronogracilivirga saccharolytica gen. nov. sp. nov. a new anaerobic, haloalkiliphilic carbohydrate-fermenting bacterium from soda lake and proposing of Cyclonatronumiaceae fam. nov. in the phylum Balneolaeota.</title>
        <authorList>
            <person name="Zhilina T.N."/>
            <person name="Sorokin D.Y."/>
            <person name="Zavarzina D.G."/>
            <person name="Toshchakov S.V."/>
            <person name="Kublanov I.V."/>
        </authorList>
    </citation>
    <scope>NUCLEOTIDE SEQUENCE</scope>
    <source>
        <strain evidence="5">Z-1702</strain>
    </source>
</reference>
<evidence type="ECO:0000256" key="3">
    <source>
        <dbReference type="SAM" id="SignalP"/>
    </source>
</evidence>
<dbReference type="GO" id="GO:0046819">
    <property type="term" value="P:protein secretion by the type V secretion system"/>
    <property type="evidence" value="ECO:0007669"/>
    <property type="project" value="TreeGrafter"/>
</dbReference>
<feature type="chain" id="PRO_5035270640" evidence="3">
    <location>
        <begin position="20"/>
        <end position="398"/>
    </location>
</feature>
<dbReference type="GO" id="GO:0019867">
    <property type="term" value="C:outer membrane"/>
    <property type="evidence" value="ECO:0007669"/>
    <property type="project" value="InterPro"/>
</dbReference>
<dbReference type="PANTHER" id="PTHR34597">
    <property type="entry name" value="SLR1661 PROTEIN"/>
    <property type="match status" value="1"/>
</dbReference>
<evidence type="ECO:0000313" key="6">
    <source>
        <dbReference type="Proteomes" id="UP000673975"/>
    </source>
</evidence>
<dbReference type="AlphaFoldDB" id="A0A8J7RQJ4"/>
<feature type="signal peptide" evidence="3">
    <location>
        <begin position="1"/>
        <end position="19"/>
    </location>
</feature>
<keyword evidence="6" id="KW-1185">Reference proteome</keyword>
<dbReference type="GO" id="GO:0008320">
    <property type="term" value="F:protein transmembrane transporter activity"/>
    <property type="evidence" value="ECO:0007669"/>
    <property type="project" value="TreeGrafter"/>
</dbReference>
<dbReference type="EMBL" id="JAFIDN010000003">
    <property type="protein sequence ID" value="MBP3192089.1"/>
    <property type="molecule type" value="Genomic_DNA"/>
</dbReference>
<evidence type="ECO:0000259" key="4">
    <source>
        <dbReference type="Pfam" id="PF01103"/>
    </source>
</evidence>
<dbReference type="InterPro" id="IPR051544">
    <property type="entry name" value="TPS_OM_transporter"/>
</dbReference>
<dbReference type="InterPro" id="IPR000184">
    <property type="entry name" value="Bac_surfAg_D15"/>
</dbReference>
<dbReference type="Proteomes" id="UP000673975">
    <property type="component" value="Unassembled WGS sequence"/>
</dbReference>
<evidence type="ECO:0000256" key="2">
    <source>
        <dbReference type="ARBA" id="ARBA00023136"/>
    </source>
</evidence>
<dbReference type="Gene3D" id="2.40.160.50">
    <property type="entry name" value="membrane protein fhac: a member of the omp85/tpsb transporter family"/>
    <property type="match status" value="1"/>
</dbReference>
<accession>A0A8J7RQJ4</accession>
<evidence type="ECO:0000313" key="5">
    <source>
        <dbReference type="EMBL" id="MBP3192089.1"/>
    </source>
</evidence>
<evidence type="ECO:0000256" key="1">
    <source>
        <dbReference type="ARBA" id="ARBA00004370"/>
    </source>
</evidence>
<dbReference type="PANTHER" id="PTHR34597:SF3">
    <property type="entry name" value="OUTER MEMBRANE TRANSPORTER CDIB"/>
    <property type="match status" value="1"/>
</dbReference>
<organism evidence="5 6">
    <name type="scientific">Natronogracilivirga saccharolytica</name>
    <dbReference type="NCBI Taxonomy" id="2812953"/>
    <lineage>
        <taxon>Bacteria</taxon>
        <taxon>Pseudomonadati</taxon>
        <taxon>Balneolota</taxon>
        <taxon>Balneolia</taxon>
        <taxon>Balneolales</taxon>
        <taxon>Cyclonatronaceae</taxon>
        <taxon>Natronogracilivirga</taxon>
    </lineage>
</organism>
<feature type="domain" description="Bacterial surface antigen (D15)" evidence="4">
    <location>
        <begin position="111"/>
        <end position="397"/>
    </location>
</feature>
<keyword evidence="2" id="KW-0472">Membrane</keyword>
<protein>
    <submittedName>
        <fullName evidence="5">BamA/TamA family outer membrane protein</fullName>
    </submittedName>
</protein>